<evidence type="ECO:0000259" key="1">
    <source>
        <dbReference type="Pfam" id="PF07746"/>
    </source>
</evidence>
<name>A0A2W4YZ61_9SPHN</name>
<dbReference type="InterPro" id="IPR014159">
    <property type="entry name" value="PCA_LigA"/>
</dbReference>
<proteinExistence type="predicted"/>
<dbReference type="AlphaFoldDB" id="A0A2W4YZ61"/>
<dbReference type="CDD" id="cd07924">
    <property type="entry name" value="PCA_45_Doxase_A"/>
    <property type="match status" value="1"/>
</dbReference>
<organism evidence="2 3">
    <name type="scientific">Sphingomonas hengshuiensis</name>
    <dbReference type="NCBI Taxonomy" id="1609977"/>
    <lineage>
        <taxon>Bacteria</taxon>
        <taxon>Pseudomonadati</taxon>
        <taxon>Pseudomonadota</taxon>
        <taxon>Alphaproteobacteria</taxon>
        <taxon>Sphingomonadales</taxon>
        <taxon>Sphingomonadaceae</taxon>
        <taxon>Sphingomonas</taxon>
    </lineage>
</organism>
<reference evidence="2 3" key="1">
    <citation type="submission" date="2017-08" db="EMBL/GenBank/DDBJ databases">
        <title>Infants hospitalized years apart are colonized by the same room-sourced microbial strains.</title>
        <authorList>
            <person name="Brooks B."/>
            <person name="Olm M.R."/>
            <person name="Firek B.A."/>
            <person name="Baker R."/>
            <person name="Thomas B.C."/>
            <person name="Morowitz M.J."/>
            <person name="Banfield J.F."/>
        </authorList>
    </citation>
    <scope>NUCLEOTIDE SEQUENCE [LARGE SCALE GENOMIC DNA]</scope>
    <source>
        <strain evidence="2">S2_018_000_R3_110</strain>
    </source>
</reference>
<dbReference type="Gene3D" id="1.10.700.10">
    <property type="entry name" value="Dioxygenase LigAB, LigA subunit"/>
    <property type="match status" value="1"/>
</dbReference>
<keyword evidence="2" id="KW-0560">Oxidoreductase</keyword>
<dbReference type="InterPro" id="IPR036622">
    <property type="entry name" value="LigA_sf"/>
</dbReference>
<gene>
    <name evidence="2" type="primary">ligA</name>
    <name evidence="2" type="ORF">DI632_12665</name>
</gene>
<dbReference type="EMBL" id="QFNF01000038">
    <property type="protein sequence ID" value="PZO75014.1"/>
    <property type="molecule type" value="Genomic_DNA"/>
</dbReference>
<dbReference type="NCBIfam" id="TIGR02792">
    <property type="entry name" value="PCA_ligA"/>
    <property type="match status" value="1"/>
</dbReference>
<dbReference type="SUPFAM" id="SSF48076">
    <property type="entry name" value="LigA subunit of an aromatic-ring-opening dioxygenase LigAB"/>
    <property type="match status" value="1"/>
</dbReference>
<protein>
    <submittedName>
        <fullName evidence="2">Protocatechuate 4,5-dioxygenase subunit alpha</fullName>
    </submittedName>
</protein>
<dbReference type="GO" id="GO:0051213">
    <property type="term" value="F:dioxygenase activity"/>
    <property type="evidence" value="ECO:0007669"/>
    <property type="project" value="UniProtKB-KW"/>
</dbReference>
<dbReference type="Proteomes" id="UP000248614">
    <property type="component" value="Unassembled WGS sequence"/>
</dbReference>
<sequence length="160" mass="17599">MTAPRDIHAYLAEFDDIPGTRVYTARRARKGYHLNQFAMSLMKADNRARFKADEAAYLDEWKLTPAQREGVLRRDYNALLDEGGNIYFLAKLFSTDGQSFLQAVGTMTGMTTEDYQAMMVAGGRSPEGVRSLRDQAALAAVADAAAEITNTPVPAAEGDR</sequence>
<comment type="caution">
    <text evidence="2">The sequence shown here is derived from an EMBL/GenBank/DDBJ whole genome shotgun (WGS) entry which is preliminary data.</text>
</comment>
<accession>A0A2W4YZ61</accession>
<dbReference type="InterPro" id="IPR011986">
    <property type="entry name" value="Xdiol_dOase_LigA"/>
</dbReference>
<dbReference type="NCBIfam" id="NF009917">
    <property type="entry name" value="PRK13377.1"/>
    <property type="match status" value="1"/>
</dbReference>
<evidence type="ECO:0000313" key="3">
    <source>
        <dbReference type="Proteomes" id="UP000248614"/>
    </source>
</evidence>
<dbReference type="Pfam" id="PF07746">
    <property type="entry name" value="LigA"/>
    <property type="match status" value="1"/>
</dbReference>
<keyword evidence="2" id="KW-0223">Dioxygenase</keyword>
<evidence type="ECO:0000313" key="2">
    <source>
        <dbReference type="EMBL" id="PZO75014.1"/>
    </source>
</evidence>
<feature type="domain" description="Extradiol ring-cleavage dioxygenase LigAB LigA subunit" evidence="1">
    <location>
        <begin position="34"/>
        <end position="120"/>
    </location>
</feature>